<keyword evidence="10 11" id="KW-0066">ATP synthesis</keyword>
<evidence type="ECO:0000256" key="12">
    <source>
        <dbReference type="RuleBase" id="RU000483"/>
    </source>
</evidence>
<dbReference type="RefSeq" id="WP_175594054.1">
    <property type="nucleotide sequence ID" value="NZ_JABWGN010000016.1"/>
</dbReference>
<keyword evidence="11" id="KW-1003">Cell membrane</keyword>
<dbReference type="GO" id="GO:0046933">
    <property type="term" value="F:proton-transporting ATP synthase activity, rotational mechanism"/>
    <property type="evidence" value="ECO:0007669"/>
    <property type="project" value="UniProtKB-UniRule"/>
</dbReference>
<evidence type="ECO:0000256" key="5">
    <source>
        <dbReference type="ARBA" id="ARBA00022692"/>
    </source>
</evidence>
<comment type="function">
    <text evidence="11 12">Key component of the proton channel; it plays a direct role in the translocation of protons across the membrane.</text>
</comment>
<gene>
    <name evidence="11 13" type="primary">atpB</name>
    <name evidence="13" type="ORF">HTZ77_35115</name>
</gene>
<dbReference type="InterPro" id="IPR035908">
    <property type="entry name" value="F0_ATP_A_sf"/>
</dbReference>
<reference evidence="13 14" key="1">
    <citation type="submission" date="2020-06" db="EMBL/GenBank/DDBJ databases">
        <title>Nonomuraea sp. SMC257, a novel actinomycete isolated from soil.</title>
        <authorList>
            <person name="Chanama M."/>
        </authorList>
    </citation>
    <scope>NUCLEOTIDE SEQUENCE [LARGE SCALE GENOMIC DNA]</scope>
    <source>
        <strain evidence="13 14">SMC257</strain>
    </source>
</reference>
<dbReference type="PANTHER" id="PTHR11410">
    <property type="entry name" value="ATP SYNTHASE SUBUNIT A"/>
    <property type="match status" value="1"/>
</dbReference>
<comment type="caution">
    <text evidence="13">The sequence shown here is derived from an EMBL/GenBank/DDBJ whole genome shotgun (WGS) entry which is preliminary data.</text>
</comment>
<dbReference type="Gene3D" id="1.20.120.220">
    <property type="entry name" value="ATP synthase, F0 complex, subunit A"/>
    <property type="match status" value="1"/>
</dbReference>
<dbReference type="EMBL" id="JABWGN010000016">
    <property type="protein sequence ID" value="NUW36601.1"/>
    <property type="molecule type" value="Genomic_DNA"/>
</dbReference>
<evidence type="ECO:0000256" key="6">
    <source>
        <dbReference type="ARBA" id="ARBA00022781"/>
    </source>
</evidence>
<keyword evidence="8 11" id="KW-0406">Ion transport</keyword>
<evidence type="ECO:0000313" key="14">
    <source>
        <dbReference type="Proteomes" id="UP000586042"/>
    </source>
</evidence>
<evidence type="ECO:0000256" key="2">
    <source>
        <dbReference type="ARBA" id="ARBA00006810"/>
    </source>
</evidence>
<keyword evidence="7 11" id="KW-1133">Transmembrane helix</keyword>
<evidence type="ECO:0000256" key="7">
    <source>
        <dbReference type="ARBA" id="ARBA00022989"/>
    </source>
</evidence>
<keyword evidence="9 11" id="KW-0472">Membrane</keyword>
<evidence type="ECO:0000256" key="9">
    <source>
        <dbReference type="ARBA" id="ARBA00023136"/>
    </source>
</evidence>
<protein>
    <recommendedName>
        <fullName evidence="11 12">ATP synthase subunit a</fullName>
    </recommendedName>
    <alternativeName>
        <fullName evidence="11">ATP synthase F0 sector subunit a</fullName>
    </alternativeName>
    <alternativeName>
        <fullName evidence="11">F-ATPase subunit 6</fullName>
    </alternativeName>
</protein>
<evidence type="ECO:0000256" key="4">
    <source>
        <dbReference type="ARBA" id="ARBA00022547"/>
    </source>
</evidence>
<evidence type="ECO:0000256" key="8">
    <source>
        <dbReference type="ARBA" id="ARBA00023065"/>
    </source>
</evidence>
<keyword evidence="14" id="KW-1185">Reference proteome</keyword>
<evidence type="ECO:0000256" key="3">
    <source>
        <dbReference type="ARBA" id="ARBA00022448"/>
    </source>
</evidence>
<evidence type="ECO:0000256" key="10">
    <source>
        <dbReference type="ARBA" id="ARBA00023310"/>
    </source>
</evidence>
<comment type="subcellular location">
    <subcellularLocation>
        <location evidence="11 12">Cell membrane</location>
        <topology evidence="11 12">Multi-pass membrane protein</topology>
    </subcellularLocation>
    <subcellularLocation>
        <location evidence="1">Membrane</location>
        <topology evidence="1">Multi-pass membrane protein</topology>
    </subcellularLocation>
</comment>
<dbReference type="InterPro" id="IPR000568">
    <property type="entry name" value="ATP_synth_F0_asu"/>
</dbReference>
<comment type="similarity">
    <text evidence="2 11 12">Belongs to the ATPase A chain family.</text>
</comment>
<dbReference type="PANTHER" id="PTHR11410:SF0">
    <property type="entry name" value="ATP SYNTHASE SUBUNIT A"/>
    <property type="match status" value="1"/>
</dbReference>
<evidence type="ECO:0000256" key="11">
    <source>
        <dbReference type="HAMAP-Rule" id="MF_01393"/>
    </source>
</evidence>
<evidence type="ECO:0000256" key="1">
    <source>
        <dbReference type="ARBA" id="ARBA00004141"/>
    </source>
</evidence>
<dbReference type="Pfam" id="PF00119">
    <property type="entry name" value="ATP-synt_A"/>
    <property type="match status" value="1"/>
</dbReference>
<feature type="transmembrane region" description="Helical" evidence="11">
    <location>
        <begin position="211"/>
        <end position="233"/>
    </location>
</feature>
<dbReference type="GO" id="GO:0045259">
    <property type="term" value="C:proton-transporting ATP synthase complex"/>
    <property type="evidence" value="ECO:0007669"/>
    <property type="project" value="UniProtKB-KW"/>
</dbReference>
<keyword evidence="4 11" id="KW-0138">CF(0)</keyword>
<accession>A0A7Y6M7G8</accession>
<sequence>MSAALPLLASEEFKAPGLGLFEWPPILASGPAWFNKPTALMMLGSLLVIVFAYAAFSRPRVVPRGMQNVGELAYTFVREQVARPFLGTKDSDRWMPLLFTLFFFVWIMNLFGSIIFIQFPVMSIIGYPAILAIMVWVLTQYLGVKRQGPIGLFKNVMFPPGLPKWVYVLVAPIEFLSHFFLRHITHAVRLFATMMAGHLIVALFSDVGWHFLFVALTPLGAPLGLIGVIMTILLTGFELFIQALQAYVFALLTAMFIGGALHPEH</sequence>
<dbReference type="PRINTS" id="PR00123">
    <property type="entry name" value="ATPASEA"/>
</dbReference>
<feature type="transmembrane region" description="Helical" evidence="11">
    <location>
        <begin position="239"/>
        <end position="261"/>
    </location>
</feature>
<dbReference type="SUPFAM" id="SSF81336">
    <property type="entry name" value="F1F0 ATP synthase subunit A"/>
    <property type="match status" value="1"/>
</dbReference>
<dbReference type="InterPro" id="IPR045083">
    <property type="entry name" value="ATP_synth_F0_asu_bact/mt"/>
</dbReference>
<keyword evidence="6 11" id="KW-0375">Hydrogen ion transport</keyword>
<feature type="transmembrane region" description="Helical" evidence="11">
    <location>
        <begin position="97"/>
        <end position="119"/>
    </location>
</feature>
<name>A0A7Y6M7G8_9ACTN</name>
<feature type="transmembrane region" description="Helical" evidence="11">
    <location>
        <begin position="187"/>
        <end position="204"/>
    </location>
</feature>
<keyword evidence="3 11" id="KW-0813">Transport</keyword>
<dbReference type="GO" id="GO:0005886">
    <property type="term" value="C:plasma membrane"/>
    <property type="evidence" value="ECO:0007669"/>
    <property type="project" value="UniProtKB-SubCell"/>
</dbReference>
<keyword evidence="5 11" id="KW-0812">Transmembrane</keyword>
<proteinExistence type="inferred from homology"/>
<dbReference type="NCBIfam" id="TIGR01131">
    <property type="entry name" value="ATP_synt_6_or_A"/>
    <property type="match status" value="1"/>
</dbReference>
<dbReference type="Proteomes" id="UP000586042">
    <property type="component" value="Unassembled WGS sequence"/>
</dbReference>
<dbReference type="AlphaFoldDB" id="A0A7Y6M7G8"/>
<feature type="transmembrane region" description="Helical" evidence="11">
    <location>
        <begin position="38"/>
        <end position="56"/>
    </location>
</feature>
<evidence type="ECO:0000313" key="13">
    <source>
        <dbReference type="EMBL" id="NUW36601.1"/>
    </source>
</evidence>
<dbReference type="CDD" id="cd00310">
    <property type="entry name" value="ATP-synt_Fo_a_6"/>
    <property type="match status" value="1"/>
</dbReference>
<dbReference type="HAMAP" id="MF_01393">
    <property type="entry name" value="ATP_synth_a_bact"/>
    <property type="match status" value="1"/>
</dbReference>
<feature type="transmembrane region" description="Helical" evidence="11">
    <location>
        <begin position="125"/>
        <end position="144"/>
    </location>
</feature>
<organism evidence="13 14">
    <name type="scientific">Nonomuraea montanisoli</name>
    <dbReference type="NCBI Taxonomy" id="2741721"/>
    <lineage>
        <taxon>Bacteria</taxon>
        <taxon>Bacillati</taxon>
        <taxon>Actinomycetota</taxon>
        <taxon>Actinomycetes</taxon>
        <taxon>Streptosporangiales</taxon>
        <taxon>Streptosporangiaceae</taxon>
        <taxon>Nonomuraea</taxon>
    </lineage>
</organism>